<dbReference type="GO" id="GO:0004016">
    <property type="term" value="F:adenylate cyclase activity"/>
    <property type="evidence" value="ECO:0007669"/>
    <property type="project" value="UniProtKB-ARBA"/>
</dbReference>
<feature type="domain" description="Guanylate cyclase" evidence="1">
    <location>
        <begin position="217"/>
        <end position="355"/>
    </location>
</feature>
<dbReference type="InterPro" id="IPR029787">
    <property type="entry name" value="Nucleotide_cyclase"/>
</dbReference>
<dbReference type="AlphaFoldDB" id="A0A512DPP1"/>
<dbReference type="CDD" id="cd07302">
    <property type="entry name" value="CHD"/>
    <property type="match status" value="1"/>
</dbReference>
<evidence type="ECO:0000259" key="1">
    <source>
        <dbReference type="PROSITE" id="PS50125"/>
    </source>
</evidence>
<accession>A0A512DPP1</accession>
<dbReference type="EMBL" id="BJYZ01000011">
    <property type="protein sequence ID" value="GEO38426.1"/>
    <property type="molecule type" value="Genomic_DNA"/>
</dbReference>
<dbReference type="Gene3D" id="3.30.70.1230">
    <property type="entry name" value="Nucleotide cyclase"/>
    <property type="match status" value="1"/>
</dbReference>
<reference evidence="2 3" key="1">
    <citation type="submission" date="2019-07" db="EMBL/GenBank/DDBJ databases">
        <title>Whole genome shotgun sequence of Skermanella aerolata NBRC 106429.</title>
        <authorList>
            <person name="Hosoyama A."/>
            <person name="Uohara A."/>
            <person name="Ohji S."/>
            <person name="Ichikawa N."/>
        </authorList>
    </citation>
    <scope>NUCLEOTIDE SEQUENCE [LARGE SCALE GENOMIC DNA]</scope>
    <source>
        <strain evidence="2 3">NBRC 106429</strain>
    </source>
</reference>
<dbReference type="GO" id="GO:0006171">
    <property type="term" value="P:cAMP biosynthetic process"/>
    <property type="evidence" value="ECO:0007669"/>
    <property type="project" value="TreeGrafter"/>
</dbReference>
<dbReference type="PANTHER" id="PTHR43081">
    <property type="entry name" value="ADENYLATE CYCLASE, TERMINAL-DIFFERENTIATION SPECIFIC-RELATED"/>
    <property type="match status" value="1"/>
</dbReference>
<protein>
    <submittedName>
        <fullName evidence="2">Adenylate cyclase</fullName>
    </submittedName>
</protein>
<dbReference type="OrthoDB" id="9762462at2"/>
<dbReference type="Proteomes" id="UP000321523">
    <property type="component" value="Unassembled WGS sequence"/>
</dbReference>
<dbReference type="GO" id="GO:0035556">
    <property type="term" value="P:intracellular signal transduction"/>
    <property type="evidence" value="ECO:0007669"/>
    <property type="project" value="InterPro"/>
</dbReference>
<dbReference type="SMART" id="SM00044">
    <property type="entry name" value="CYCc"/>
    <property type="match status" value="1"/>
</dbReference>
<organism evidence="2 3">
    <name type="scientific">Skermanella aerolata</name>
    <dbReference type="NCBI Taxonomy" id="393310"/>
    <lineage>
        <taxon>Bacteria</taxon>
        <taxon>Pseudomonadati</taxon>
        <taxon>Pseudomonadota</taxon>
        <taxon>Alphaproteobacteria</taxon>
        <taxon>Rhodospirillales</taxon>
        <taxon>Azospirillaceae</taxon>
        <taxon>Skermanella</taxon>
    </lineage>
</organism>
<evidence type="ECO:0000313" key="2">
    <source>
        <dbReference type="EMBL" id="GEO38426.1"/>
    </source>
</evidence>
<sequence>MTNEQSEDLSKAETIDWLMEDGRRAESIAALMEAFCRRLIVGGVPLFRANWHIRMLHPQIRGITFYWRTNMDGVEEIEREHGTELRPEYLNSPIGAIVEAGADAMRYRIEQLEPPYAYEILQDLKEQGGTDYVAMPMRFSTGRVNVASWSSDRAGGFTGPQLTLIYDVMPALSTVLETMVLRRLAVNVLDTYVGRDAGARILSGDIRRGTGATLRAVLWYCDLRGFTSLADRLPLADLIGLLNGYFEIMGGAVQAREGEILKFIGDAMLAIFPLPDGEEGEAYVRVKVNDALDAAADAIKAMELRNRELQAWGLPVLKAGIALHVGDVMYGNIGAPDRLDFTVIGPAVNLVSRIQGLSSELMRPVLTSEAFAAQCAERLVSEGLHPVKGLKEPIQVFGLS</sequence>
<dbReference type="PROSITE" id="PS50125">
    <property type="entry name" value="GUANYLATE_CYCLASE_2"/>
    <property type="match status" value="1"/>
</dbReference>
<dbReference type="SUPFAM" id="SSF55073">
    <property type="entry name" value="Nucleotide cyclase"/>
    <property type="match status" value="1"/>
</dbReference>
<dbReference type="InterPro" id="IPR050697">
    <property type="entry name" value="Adenylyl/Guanylyl_Cyclase_3/4"/>
</dbReference>
<name>A0A512DPP1_9PROT</name>
<proteinExistence type="predicted"/>
<evidence type="ECO:0000313" key="3">
    <source>
        <dbReference type="Proteomes" id="UP000321523"/>
    </source>
</evidence>
<keyword evidence="3" id="KW-1185">Reference proteome</keyword>
<dbReference type="Pfam" id="PF00211">
    <property type="entry name" value="Guanylate_cyc"/>
    <property type="match status" value="1"/>
</dbReference>
<dbReference type="PANTHER" id="PTHR43081:SF11">
    <property type="entry name" value="BLR2264 PROTEIN"/>
    <property type="match status" value="1"/>
</dbReference>
<dbReference type="InterPro" id="IPR001054">
    <property type="entry name" value="A/G_cyclase"/>
</dbReference>
<dbReference type="RefSeq" id="WP_044433436.1">
    <property type="nucleotide sequence ID" value="NZ_BJYZ01000011.1"/>
</dbReference>
<comment type="caution">
    <text evidence="2">The sequence shown here is derived from an EMBL/GenBank/DDBJ whole genome shotgun (WGS) entry which is preliminary data.</text>
</comment>
<gene>
    <name evidence="2" type="ORF">SAE02_25740</name>
</gene>